<dbReference type="EMBL" id="POTX01000009">
    <property type="protein sequence ID" value="PZG00423.1"/>
    <property type="molecule type" value="Genomic_DNA"/>
</dbReference>
<feature type="region of interest" description="Disordered" evidence="1">
    <location>
        <begin position="25"/>
        <end position="90"/>
    </location>
</feature>
<feature type="compositionally biased region" description="Polar residues" evidence="1">
    <location>
        <begin position="81"/>
        <end position="90"/>
    </location>
</feature>
<reference evidence="2 3" key="1">
    <citation type="submission" date="2018-01" db="EMBL/GenBank/DDBJ databases">
        <title>Draft genome sequence of Jishengella endophytica.</title>
        <authorList>
            <person name="Sahin N."/>
            <person name="Ay H."/>
            <person name="Saygin H."/>
        </authorList>
    </citation>
    <scope>NUCLEOTIDE SEQUENCE [LARGE SCALE GENOMIC DNA]</scope>
    <source>
        <strain evidence="2 3">DSM 45430</strain>
    </source>
</reference>
<dbReference type="AlphaFoldDB" id="A0A2W2CP89"/>
<organism evidence="2 3">
    <name type="scientific">Micromonospora endophytica</name>
    <dbReference type="NCBI Taxonomy" id="515350"/>
    <lineage>
        <taxon>Bacteria</taxon>
        <taxon>Bacillati</taxon>
        <taxon>Actinomycetota</taxon>
        <taxon>Actinomycetes</taxon>
        <taxon>Micromonosporales</taxon>
        <taxon>Micromonosporaceae</taxon>
        <taxon>Micromonospora</taxon>
    </lineage>
</organism>
<dbReference type="OrthoDB" id="3400937at2"/>
<feature type="compositionally biased region" description="Polar residues" evidence="1">
    <location>
        <begin position="45"/>
        <end position="56"/>
    </location>
</feature>
<name>A0A2W2CP89_9ACTN</name>
<comment type="caution">
    <text evidence="2">The sequence shown here is derived from an EMBL/GenBank/DDBJ whole genome shotgun (WGS) entry which is preliminary data.</text>
</comment>
<evidence type="ECO:0000256" key="1">
    <source>
        <dbReference type="SAM" id="MobiDB-lite"/>
    </source>
</evidence>
<gene>
    <name evidence="2" type="ORF">C1I93_02710</name>
</gene>
<evidence type="ECO:0000313" key="2">
    <source>
        <dbReference type="EMBL" id="PZG00423.1"/>
    </source>
</evidence>
<protein>
    <submittedName>
        <fullName evidence="2">Uncharacterized protein</fullName>
    </submittedName>
</protein>
<dbReference type="Proteomes" id="UP000248627">
    <property type="component" value="Unassembled WGS sequence"/>
</dbReference>
<sequence>MRVLHSLHRCYEDDGLSLLKERKTNHRRWASCGPSRSCRRHPSAPTRSEGSGTQPIPSRPKVRGAPAHQAGRWAASGMRELTTSTSTRRQ</sequence>
<keyword evidence="3" id="KW-1185">Reference proteome</keyword>
<evidence type="ECO:0000313" key="3">
    <source>
        <dbReference type="Proteomes" id="UP000248627"/>
    </source>
</evidence>
<accession>A0A2W2CP89</accession>
<proteinExistence type="predicted"/>